<name>A0ABS8P4C1_9PSEU</name>
<dbReference type="EMBL" id="JAJNDB010000001">
    <property type="protein sequence ID" value="MCD2192251.1"/>
    <property type="molecule type" value="Genomic_DNA"/>
</dbReference>
<evidence type="ECO:0000313" key="2">
    <source>
        <dbReference type="EMBL" id="MCD2192251.1"/>
    </source>
</evidence>
<dbReference type="RefSeq" id="WP_230732919.1">
    <property type="nucleotide sequence ID" value="NZ_JAJNDB010000001.1"/>
</dbReference>
<evidence type="ECO:0000256" key="1">
    <source>
        <dbReference type="SAM" id="Phobius"/>
    </source>
</evidence>
<keyword evidence="1" id="KW-0472">Membrane</keyword>
<evidence type="ECO:0000313" key="3">
    <source>
        <dbReference type="Proteomes" id="UP001199469"/>
    </source>
</evidence>
<reference evidence="2 3" key="1">
    <citation type="submission" date="2021-11" db="EMBL/GenBank/DDBJ databases">
        <title>Draft genome sequence of Actinomycetospora sp. SF1 isolated from the rhizosphere soil.</title>
        <authorList>
            <person name="Duangmal K."/>
            <person name="Chantavorakit T."/>
        </authorList>
    </citation>
    <scope>NUCLEOTIDE SEQUENCE [LARGE SCALE GENOMIC DNA]</scope>
    <source>
        <strain evidence="2 3">TBRC 5722</strain>
    </source>
</reference>
<keyword evidence="3" id="KW-1185">Reference proteome</keyword>
<accession>A0ABS8P4C1</accession>
<feature type="transmembrane region" description="Helical" evidence="1">
    <location>
        <begin position="21"/>
        <end position="42"/>
    </location>
</feature>
<keyword evidence="1" id="KW-1133">Transmembrane helix</keyword>
<sequence length="164" mass="16301">MVTFLDDQEVEEVMTRNRKRLAVLGGVLLVLAGAGVAFAAYLSSGSGTGTTTSSVAVSSTISSNSSGAQLYPGSTSTYTVTINNPNTYPVKVVNIGASASQATAGGCPAATVTSPAVANPTGTIAPNASSNYPLTATMVTDPDNTCQGQSFTMPLTAQLASAAG</sequence>
<protein>
    <submittedName>
        <fullName evidence="2">Uncharacterized protein</fullName>
    </submittedName>
</protein>
<proteinExistence type="predicted"/>
<organism evidence="2 3">
    <name type="scientific">Actinomycetospora endophytica</name>
    <dbReference type="NCBI Taxonomy" id="2291215"/>
    <lineage>
        <taxon>Bacteria</taxon>
        <taxon>Bacillati</taxon>
        <taxon>Actinomycetota</taxon>
        <taxon>Actinomycetes</taxon>
        <taxon>Pseudonocardiales</taxon>
        <taxon>Pseudonocardiaceae</taxon>
        <taxon>Actinomycetospora</taxon>
    </lineage>
</organism>
<comment type="caution">
    <text evidence="2">The sequence shown here is derived from an EMBL/GenBank/DDBJ whole genome shotgun (WGS) entry which is preliminary data.</text>
</comment>
<gene>
    <name evidence="2" type="ORF">LQ327_02425</name>
</gene>
<keyword evidence="1" id="KW-0812">Transmembrane</keyword>
<dbReference type="Proteomes" id="UP001199469">
    <property type="component" value="Unassembled WGS sequence"/>
</dbReference>